<keyword evidence="9" id="KW-1185">Reference proteome</keyword>
<evidence type="ECO:0000256" key="4">
    <source>
        <dbReference type="ARBA" id="ARBA00022490"/>
    </source>
</evidence>
<evidence type="ECO:0000256" key="3">
    <source>
        <dbReference type="ARBA" id="ARBA00011245"/>
    </source>
</evidence>
<dbReference type="Ensembl" id="ENSMMOT00000015391.1">
    <property type="protein sequence ID" value="ENSMMOP00000015143.1"/>
    <property type="gene ID" value="ENSMMOG00000011570.1"/>
</dbReference>
<evidence type="ECO:0000256" key="1">
    <source>
        <dbReference type="ARBA" id="ARBA00004496"/>
    </source>
</evidence>
<dbReference type="STRING" id="94237.ENSMMOP00000015143"/>
<comment type="function">
    <text evidence="5">May bind free porphyrinogens that may be present in the cell and thus facilitate removal of these potentially toxic compound. Binds with a high affinity to one molecule of heme or porphyrins. It binds metalloporphyrins, free porphyrins and N-methylprotoporphyrin with similar affinities.</text>
</comment>
<dbReference type="AlphaFoldDB" id="A0A3Q3WJT8"/>
<evidence type="ECO:0000256" key="7">
    <source>
        <dbReference type="SAM" id="SignalP"/>
    </source>
</evidence>
<evidence type="ECO:0000256" key="6">
    <source>
        <dbReference type="ARBA" id="ARBA00040755"/>
    </source>
</evidence>
<sequence>RMYLYGLVGVLLVLTAEARIGNSTDLDFCTETKECLLFDLICKTDKYEVRRYDTEKWVTTEETSLFMELASMRAFKRLFKYITGANEGGKKVEMTAPVLMEIQDVEKRFWEPSYYTMSFLLPTEHQKNPPEPTDSKVKIREIPGMTVYVQSYGGWMTSMSDKKEAKTLSLALDSVGAKYRKGFHYATGYNSPMTLFNRHNEVWYAVEDEPVCPSSLS</sequence>
<evidence type="ECO:0000313" key="9">
    <source>
        <dbReference type="Proteomes" id="UP000261620"/>
    </source>
</evidence>
<evidence type="ECO:0000256" key="2">
    <source>
        <dbReference type="ARBA" id="ARBA00009817"/>
    </source>
</evidence>
<dbReference type="GO" id="GO:0020037">
    <property type="term" value="F:heme binding"/>
    <property type="evidence" value="ECO:0007669"/>
    <property type="project" value="TreeGrafter"/>
</dbReference>
<comment type="similarity">
    <text evidence="2">Belongs to the HEBP family.</text>
</comment>
<dbReference type="InterPro" id="IPR006917">
    <property type="entry name" value="SOUL_heme-bd"/>
</dbReference>
<dbReference type="PANTHER" id="PTHR11220">
    <property type="entry name" value="HEME-BINDING PROTEIN-RELATED"/>
    <property type="match status" value="1"/>
</dbReference>
<dbReference type="Gene3D" id="3.20.80.10">
    <property type="entry name" value="Regulatory factor, effector binding domain"/>
    <property type="match status" value="1"/>
</dbReference>
<organism evidence="8 9">
    <name type="scientific">Mola mola</name>
    <name type="common">Ocean sunfish</name>
    <name type="synonym">Tetraodon mola</name>
    <dbReference type="NCBI Taxonomy" id="94237"/>
    <lineage>
        <taxon>Eukaryota</taxon>
        <taxon>Metazoa</taxon>
        <taxon>Chordata</taxon>
        <taxon>Craniata</taxon>
        <taxon>Vertebrata</taxon>
        <taxon>Euteleostomi</taxon>
        <taxon>Actinopterygii</taxon>
        <taxon>Neopterygii</taxon>
        <taxon>Teleostei</taxon>
        <taxon>Neoteleostei</taxon>
        <taxon>Acanthomorphata</taxon>
        <taxon>Eupercaria</taxon>
        <taxon>Tetraodontiformes</taxon>
        <taxon>Molidae</taxon>
        <taxon>Mola</taxon>
    </lineage>
</organism>
<dbReference type="Pfam" id="PF04832">
    <property type="entry name" value="SOUL"/>
    <property type="match status" value="1"/>
</dbReference>
<dbReference type="InterPro" id="IPR011256">
    <property type="entry name" value="Reg_factor_effector_dom_sf"/>
</dbReference>
<dbReference type="FunFam" id="3.20.80.10:FF:000003">
    <property type="entry name" value="Heme-binding protein 1"/>
    <property type="match status" value="1"/>
</dbReference>
<name>A0A3Q3WJT8_MOLML</name>
<keyword evidence="7" id="KW-0732">Signal</keyword>
<dbReference type="SUPFAM" id="SSF55136">
    <property type="entry name" value="Probable bacterial effector-binding domain"/>
    <property type="match status" value="1"/>
</dbReference>
<reference evidence="8" key="1">
    <citation type="submission" date="2025-08" db="UniProtKB">
        <authorList>
            <consortium name="Ensembl"/>
        </authorList>
    </citation>
    <scope>IDENTIFICATION</scope>
</reference>
<dbReference type="GO" id="GO:0005737">
    <property type="term" value="C:cytoplasm"/>
    <property type="evidence" value="ECO:0007669"/>
    <property type="project" value="UniProtKB-SubCell"/>
</dbReference>
<dbReference type="OMA" id="HCEVWYV"/>
<reference evidence="8" key="2">
    <citation type="submission" date="2025-09" db="UniProtKB">
        <authorList>
            <consortium name="Ensembl"/>
        </authorList>
    </citation>
    <scope>IDENTIFICATION</scope>
</reference>
<proteinExistence type="inferred from homology"/>
<comment type="subcellular location">
    <subcellularLocation>
        <location evidence="1">Cytoplasm</location>
    </subcellularLocation>
</comment>
<feature type="chain" id="PRO_5018771371" description="Heme-binding protein 1" evidence="7">
    <location>
        <begin position="19"/>
        <end position="217"/>
    </location>
</feature>
<dbReference type="Proteomes" id="UP000261620">
    <property type="component" value="Unplaced"/>
</dbReference>
<comment type="subunit">
    <text evidence="3">Monomer.</text>
</comment>
<keyword evidence="4" id="KW-0963">Cytoplasm</keyword>
<evidence type="ECO:0000256" key="5">
    <source>
        <dbReference type="ARBA" id="ARBA00037673"/>
    </source>
</evidence>
<protein>
    <recommendedName>
        <fullName evidence="6">Heme-binding protein 1</fullName>
    </recommendedName>
</protein>
<dbReference type="PANTHER" id="PTHR11220:SF1">
    <property type="entry name" value="HEME-BINDING PROTEIN 2"/>
    <property type="match status" value="1"/>
</dbReference>
<evidence type="ECO:0000313" key="8">
    <source>
        <dbReference type="Ensembl" id="ENSMMOP00000015143.1"/>
    </source>
</evidence>
<feature type="signal peptide" evidence="7">
    <location>
        <begin position="1"/>
        <end position="18"/>
    </location>
</feature>
<accession>A0A3Q3WJT8</accession>